<feature type="domain" description="BHLH" evidence="6">
    <location>
        <begin position="75"/>
        <end position="127"/>
    </location>
</feature>
<evidence type="ECO:0000256" key="1">
    <source>
        <dbReference type="ARBA" id="ARBA00023015"/>
    </source>
</evidence>
<dbReference type="Pfam" id="PF00010">
    <property type="entry name" value="HLH"/>
    <property type="match status" value="1"/>
</dbReference>
<proteinExistence type="predicted"/>
<evidence type="ECO:0000313" key="8">
    <source>
        <dbReference type="Proteomes" id="UP000440578"/>
    </source>
</evidence>
<dbReference type="InterPro" id="IPR011598">
    <property type="entry name" value="bHLH_dom"/>
</dbReference>
<dbReference type="AlphaFoldDB" id="A0A6A4WBU6"/>
<evidence type="ECO:0000256" key="3">
    <source>
        <dbReference type="ARBA" id="ARBA00023163"/>
    </source>
</evidence>
<dbReference type="CDD" id="cd11417">
    <property type="entry name" value="bHLH_TS_PTF1A"/>
    <property type="match status" value="1"/>
</dbReference>
<reference evidence="7 8" key="1">
    <citation type="submission" date="2019-07" db="EMBL/GenBank/DDBJ databases">
        <title>Draft genome assembly of a fouling barnacle, Amphibalanus amphitrite (Darwin, 1854): The first reference genome for Thecostraca.</title>
        <authorList>
            <person name="Kim W."/>
        </authorList>
    </citation>
    <scope>NUCLEOTIDE SEQUENCE [LARGE SCALE GENOMIC DNA]</scope>
    <source>
        <strain evidence="7">SNU_AA5</strain>
        <tissue evidence="7">Soma without cirri and trophi</tissue>
    </source>
</reference>
<feature type="compositionally biased region" description="Gly residues" evidence="5">
    <location>
        <begin position="41"/>
        <end position="58"/>
    </location>
</feature>
<feature type="region of interest" description="Disordered" evidence="5">
    <location>
        <begin position="33"/>
        <end position="86"/>
    </location>
</feature>
<dbReference type="OrthoDB" id="10048995at2759"/>
<evidence type="ECO:0000256" key="5">
    <source>
        <dbReference type="SAM" id="MobiDB-lite"/>
    </source>
</evidence>
<dbReference type="EMBL" id="VIIS01000872">
    <property type="protein sequence ID" value="KAF0304095.1"/>
    <property type="molecule type" value="Genomic_DNA"/>
</dbReference>
<feature type="compositionally biased region" description="Basic and acidic residues" evidence="5">
    <location>
        <begin position="192"/>
        <end position="203"/>
    </location>
</feature>
<dbReference type="GO" id="GO:0046983">
    <property type="term" value="F:protein dimerization activity"/>
    <property type="evidence" value="ECO:0007669"/>
    <property type="project" value="InterPro"/>
</dbReference>
<evidence type="ECO:0000313" key="7">
    <source>
        <dbReference type="EMBL" id="KAF0304095.1"/>
    </source>
</evidence>
<evidence type="ECO:0000256" key="2">
    <source>
        <dbReference type="ARBA" id="ARBA00023125"/>
    </source>
</evidence>
<sequence length="209" mass="23375">MENLDYEALNRCFFESHEFCEFMESPMYDSCSSNDGSYAGRTGGGADGDGGTGGGGDAGSRRRRRRRSGATQQVHQRHAANMRERRRMQSINDAFEGLRTHIPTLPYEKKLSKVDTLRLAIGYISFLGEMISSDDGQHASHKLNGDAPKKIVLQSKGQYPPYTGGQLRGHSLSWSHERPLTNNNSQVTTKLWHPEDPRDKPLEEFPFGA</sequence>
<keyword evidence="2" id="KW-0238">DNA-binding</keyword>
<dbReference type="GO" id="GO:0000981">
    <property type="term" value="F:DNA-binding transcription factor activity, RNA polymerase II-specific"/>
    <property type="evidence" value="ECO:0007669"/>
    <property type="project" value="TreeGrafter"/>
</dbReference>
<gene>
    <name evidence="7" type="primary">ptf1a</name>
    <name evidence="7" type="ORF">FJT64_024013</name>
</gene>
<dbReference type="PANTHER" id="PTHR23349">
    <property type="entry name" value="BASIC HELIX-LOOP-HELIX TRANSCRIPTION FACTOR, TWIST"/>
    <property type="match status" value="1"/>
</dbReference>
<keyword evidence="4" id="KW-0539">Nucleus</keyword>
<keyword evidence="8" id="KW-1185">Reference proteome</keyword>
<protein>
    <submittedName>
        <fullName evidence="7">Pancreas transcription factor 1 subunit alpha</fullName>
    </submittedName>
</protein>
<dbReference type="Gene3D" id="4.10.280.10">
    <property type="entry name" value="Helix-loop-helix DNA-binding domain"/>
    <property type="match status" value="1"/>
</dbReference>
<accession>A0A6A4WBU6</accession>
<feature type="compositionally biased region" description="Polar residues" evidence="5">
    <location>
        <begin position="180"/>
        <end position="189"/>
    </location>
</feature>
<dbReference type="SMART" id="SM00353">
    <property type="entry name" value="HLH"/>
    <property type="match status" value="1"/>
</dbReference>
<keyword evidence="1" id="KW-0805">Transcription regulation</keyword>
<dbReference type="InterPro" id="IPR036638">
    <property type="entry name" value="HLH_DNA-bd_sf"/>
</dbReference>
<dbReference type="GO" id="GO:0032502">
    <property type="term" value="P:developmental process"/>
    <property type="evidence" value="ECO:0007669"/>
    <property type="project" value="TreeGrafter"/>
</dbReference>
<dbReference type="PROSITE" id="PS50888">
    <property type="entry name" value="BHLH"/>
    <property type="match status" value="1"/>
</dbReference>
<comment type="caution">
    <text evidence="7">The sequence shown here is derived from an EMBL/GenBank/DDBJ whole genome shotgun (WGS) entry which is preliminary data.</text>
</comment>
<dbReference type="Proteomes" id="UP000440578">
    <property type="component" value="Unassembled WGS sequence"/>
</dbReference>
<feature type="compositionally biased region" description="Basic residues" evidence="5">
    <location>
        <begin position="75"/>
        <end position="86"/>
    </location>
</feature>
<name>A0A6A4WBU6_AMPAM</name>
<dbReference type="InterPro" id="IPR050283">
    <property type="entry name" value="E-box_TF_Regulators"/>
</dbReference>
<evidence type="ECO:0000256" key="4">
    <source>
        <dbReference type="ARBA" id="ARBA00023242"/>
    </source>
</evidence>
<dbReference type="PANTHER" id="PTHR23349:SF112">
    <property type="entry name" value="48 RELATED 1, ISOFORM B"/>
    <property type="match status" value="1"/>
</dbReference>
<evidence type="ECO:0000259" key="6">
    <source>
        <dbReference type="PROSITE" id="PS50888"/>
    </source>
</evidence>
<keyword evidence="3" id="KW-0804">Transcription</keyword>
<dbReference type="SUPFAM" id="SSF47459">
    <property type="entry name" value="HLH, helix-loop-helix DNA-binding domain"/>
    <property type="match status" value="1"/>
</dbReference>
<organism evidence="7 8">
    <name type="scientific">Amphibalanus amphitrite</name>
    <name type="common">Striped barnacle</name>
    <name type="synonym">Balanus amphitrite</name>
    <dbReference type="NCBI Taxonomy" id="1232801"/>
    <lineage>
        <taxon>Eukaryota</taxon>
        <taxon>Metazoa</taxon>
        <taxon>Ecdysozoa</taxon>
        <taxon>Arthropoda</taxon>
        <taxon>Crustacea</taxon>
        <taxon>Multicrustacea</taxon>
        <taxon>Cirripedia</taxon>
        <taxon>Thoracica</taxon>
        <taxon>Thoracicalcarea</taxon>
        <taxon>Balanomorpha</taxon>
        <taxon>Balanoidea</taxon>
        <taxon>Balanidae</taxon>
        <taxon>Amphibalaninae</taxon>
        <taxon>Amphibalanus</taxon>
    </lineage>
</organism>
<dbReference type="GO" id="GO:0000977">
    <property type="term" value="F:RNA polymerase II transcription regulatory region sequence-specific DNA binding"/>
    <property type="evidence" value="ECO:0007669"/>
    <property type="project" value="TreeGrafter"/>
</dbReference>
<dbReference type="FunFam" id="4.10.280.10:FF:000035">
    <property type="entry name" value="Pancreas-specific transcription factor 1a"/>
    <property type="match status" value="1"/>
</dbReference>
<feature type="region of interest" description="Disordered" evidence="5">
    <location>
        <begin position="175"/>
        <end position="209"/>
    </location>
</feature>